<dbReference type="InterPro" id="IPR010559">
    <property type="entry name" value="Sig_transdc_His_kin_internal"/>
</dbReference>
<dbReference type="PROSITE" id="PS50885">
    <property type="entry name" value="HAMP"/>
    <property type="match status" value="1"/>
</dbReference>
<evidence type="ECO:0000256" key="7">
    <source>
        <dbReference type="ARBA" id="ARBA00022741"/>
    </source>
</evidence>
<dbReference type="EMBL" id="JBJHQH010000023">
    <property type="protein sequence ID" value="MFK9094398.1"/>
    <property type="molecule type" value="Genomic_DNA"/>
</dbReference>
<dbReference type="PROSITE" id="PS50109">
    <property type="entry name" value="HIS_KIN"/>
    <property type="match status" value="1"/>
</dbReference>
<keyword evidence="12" id="KW-0812">Transmembrane</keyword>
<evidence type="ECO:0000259" key="14">
    <source>
        <dbReference type="PROSITE" id="PS50885"/>
    </source>
</evidence>
<evidence type="ECO:0000256" key="12">
    <source>
        <dbReference type="SAM" id="Phobius"/>
    </source>
</evidence>
<evidence type="ECO:0000256" key="1">
    <source>
        <dbReference type="ARBA" id="ARBA00000085"/>
    </source>
</evidence>
<evidence type="ECO:0000256" key="6">
    <source>
        <dbReference type="ARBA" id="ARBA00022679"/>
    </source>
</evidence>
<feature type="transmembrane region" description="Helical" evidence="12">
    <location>
        <begin position="283"/>
        <end position="302"/>
    </location>
</feature>
<dbReference type="Pfam" id="PF02518">
    <property type="entry name" value="HATPase_c"/>
    <property type="match status" value="1"/>
</dbReference>
<dbReference type="PANTHER" id="PTHR34220">
    <property type="entry name" value="SENSOR HISTIDINE KINASE YPDA"/>
    <property type="match status" value="1"/>
</dbReference>
<dbReference type="InterPro" id="IPR005467">
    <property type="entry name" value="His_kinase_dom"/>
</dbReference>
<evidence type="ECO:0000256" key="5">
    <source>
        <dbReference type="ARBA" id="ARBA00022553"/>
    </source>
</evidence>
<feature type="domain" description="Histidine kinase" evidence="13">
    <location>
        <begin position="467"/>
        <end position="574"/>
    </location>
</feature>
<dbReference type="SUPFAM" id="SSF158472">
    <property type="entry name" value="HAMP domain-like"/>
    <property type="match status" value="1"/>
</dbReference>
<keyword evidence="6 15" id="KW-0808">Transferase</keyword>
<proteinExistence type="predicted"/>
<dbReference type="InterPro" id="IPR036890">
    <property type="entry name" value="HATPase_C_sf"/>
</dbReference>
<evidence type="ECO:0000256" key="4">
    <source>
        <dbReference type="ARBA" id="ARBA00022475"/>
    </source>
</evidence>
<evidence type="ECO:0000256" key="2">
    <source>
        <dbReference type="ARBA" id="ARBA00004651"/>
    </source>
</evidence>
<dbReference type="EC" id="2.7.13.3" evidence="3"/>
<organism evidence="15 16">
    <name type="scientific">Bacillus salipaludis</name>
    <dbReference type="NCBI Taxonomy" id="2547811"/>
    <lineage>
        <taxon>Bacteria</taxon>
        <taxon>Bacillati</taxon>
        <taxon>Bacillota</taxon>
        <taxon>Bacilli</taxon>
        <taxon>Bacillales</taxon>
        <taxon>Bacillaceae</taxon>
        <taxon>Bacillus</taxon>
    </lineage>
</organism>
<dbReference type="InterPro" id="IPR003594">
    <property type="entry name" value="HATPase_dom"/>
</dbReference>
<dbReference type="GO" id="GO:0004673">
    <property type="term" value="F:protein histidine kinase activity"/>
    <property type="evidence" value="ECO:0007669"/>
    <property type="project" value="UniProtKB-EC"/>
</dbReference>
<evidence type="ECO:0000256" key="11">
    <source>
        <dbReference type="ARBA" id="ARBA00023136"/>
    </source>
</evidence>
<comment type="catalytic activity">
    <reaction evidence="1">
        <text>ATP + protein L-histidine = ADP + protein N-phospho-L-histidine.</text>
        <dbReference type="EC" id="2.7.13.3"/>
    </reaction>
</comment>
<comment type="caution">
    <text evidence="15">The sequence shown here is derived from an EMBL/GenBank/DDBJ whole genome shotgun (WGS) entry which is preliminary data.</text>
</comment>
<evidence type="ECO:0000256" key="3">
    <source>
        <dbReference type="ARBA" id="ARBA00012438"/>
    </source>
</evidence>
<evidence type="ECO:0000313" key="15">
    <source>
        <dbReference type="EMBL" id="MFK9094398.1"/>
    </source>
</evidence>
<sequence length="575" mass="66845">MLPIKPFFNSLMFKLFLYVILIIGPLIFVHIVYNYYAVDVTRNQVAQSNKNMLNIYMDQIDRSLDGASKYIFQMTQNNTDLFYLQNNETVDPNDYVLAKTRLFNVITYQSYLYTAIDSIFIYSTAKKDLIITGNSTDTFLDYFKVKDKIRQLLETNANMMPKGKWNIWKVGNQNYLLQYVEVDGVYVGAWVNMDKLITPFKYIDFGENGRALLATSDLTPITNMKFLNEEKINLTVKGQKYAISGKGDRFVLMKEKSTQGDFYLIALIPEIEILEKLPYLQRISSIISIGAVLFLFLFIFTMRKVFLQPIKQIVTAMKKLRGGDLEVRLPIRRISTEFEVMNGTFNHMVSEIENLKINVYEEQLNLKRAELKHLQLQINPHFFLNSLNIIYNLATFKDYATIQEMAKCLANYFRFMFRSNSYFVNLEDEINHTENYVKIQQLRFPEAINYSIKTPQELLKCKLPPLVIQTIVENSIKHAFNLDDPIEITIDIKKVVDVNSFLDIKIQDSGEGFPEEILQSLKMDEPITTEDGERIGLWNVKCRLNLIYQGNANIHFTNEEGKGATVHIRIPIYTI</sequence>
<dbReference type="InterPro" id="IPR050640">
    <property type="entry name" value="Bact_2-comp_sensor_kinase"/>
</dbReference>
<dbReference type="SMART" id="SM00304">
    <property type="entry name" value="HAMP"/>
    <property type="match status" value="1"/>
</dbReference>
<dbReference type="RefSeq" id="WP_406582871.1">
    <property type="nucleotide sequence ID" value="NZ_JBJHQH010000023.1"/>
</dbReference>
<keyword evidence="11 12" id="KW-0472">Membrane</keyword>
<keyword evidence="7" id="KW-0547">Nucleotide-binding</keyword>
<dbReference type="SUPFAM" id="SSF55874">
    <property type="entry name" value="ATPase domain of HSP90 chaperone/DNA topoisomerase II/histidine kinase"/>
    <property type="match status" value="1"/>
</dbReference>
<keyword evidence="4" id="KW-1003">Cell membrane</keyword>
<protein>
    <recommendedName>
        <fullName evidence="3">histidine kinase</fullName>
        <ecNumber evidence="3">2.7.13.3</ecNumber>
    </recommendedName>
</protein>
<feature type="transmembrane region" description="Helical" evidence="12">
    <location>
        <begin position="15"/>
        <end position="36"/>
    </location>
</feature>
<dbReference type="InterPro" id="IPR003660">
    <property type="entry name" value="HAMP_dom"/>
</dbReference>
<evidence type="ECO:0000313" key="16">
    <source>
        <dbReference type="Proteomes" id="UP001623041"/>
    </source>
</evidence>
<reference evidence="15 16" key="1">
    <citation type="submission" date="2024-11" db="EMBL/GenBank/DDBJ databases">
        <authorList>
            <person name="Lucas J.A."/>
        </authorList>
    </citation>
    <scope>NUCLEOTIDE SEQUENCE [LARGE SCALE GENOMIC DNA]</scope>
    <source>
        <strain evidence="15 16">Z 5.4</strain>
    </source>
</reference>
<keyword evidence="12" id="KW-1133">Transmembrane helix</keyword>
<accession>A0ABW8RLJ4</accession>
<keyword evidence="5" id="KW-0597">Phosphoprotein</keyword>
<dbReference type="CDD" id="cd06225">
    <property type="entry name" value="HAMP"/>
    <property type="match status" value="1"/>
</dbReference>
<dbReference type="Pfam" id="PF00672">
    <property type="entry name" value="HAMP"/>
    <property type="match status" value="1"/>
</dbReference>
<keyword evidence="16" id="KW-1185">Reference proteome</keyword>
<gene>
    <name evidence="15" type="ORF">ACJEBI_23380</name>
</gene>
<evidence type="ECO:0000256" key="10">
    <source>
        <dbReference type="ARBA" id="ARBA00023012"/>
    </source>
</evidence>
<evidence type="ECO:0000256" key="9">
    <source>
        <dbReference type="ARBA" id="ARBA00022840"/>
    </source>
</evidence>
<keyword evidence="10" id="KW-0902">Two-component regulatory system</keyword>
<comment type="subcellular location">
    <subcellularLocation>
        <location evidence="2">Cell membrane</location>
        <topology evidence="2">Multi-pass membrane protein</topology>
    </subcellularLocation>
</comment>
<keyword evidence="8 15" id="KW-0418">Kinase</keyword>
<dbReference type="Gene3D" id="3.30.565.10">
    <property type="entry name" value="Histidine kinase-like ATPase, C-terminal domain"/>
    <property type="match status" value="1"/>
</dbReference>
<evidence type="ECO:0000256" key="8">
    <source>
        <dbReference type="ARBA" id="ARBA00022777"/>
    </source>
</evidence>
<dbReference type="Pfam" id="PF06580">
    <property type="entry name" value="His_kinase"/>
    <property type="match status" value="1"/>
</dbReference>
<evidence type="ECO:0000259" key="13">
    <source>
        <dbReference type="PROSITE" id="PS50109"/>
    </source>
</evidence>
<dbReference type="Proteomes" id="UP001623041">
    <property type="component" value="Unassembled WGS sequence"/>
</dbReference>
<dbReference type="Gene3D" id="6.10.340.10">
    <property type="match status" value="1"/>
</dbReference>
<name>A0ABW8RLJ4_9BACI</name>
<feature type="domain" description="HAMP" evidence="14">
    <location>
        <begin position="304"/>
        <end position="357"/>
    </location>
</feature>
<keyword evidence="9" id="KW-0067">ATP-binding</keyword>
<dbReference type="PANTHER" id="PTHR34220:SF7">
    <property type="entry name" value="SENSOR HISTIDINE KINASE YPDA"/>
    <property type="match status" value="1"/>
</dbReference>